<name>A0AAN8WY35_HALRR</name>
<evidence type="ECO:0000313" key="2">
    <source>
        <dbReference type="EMBL" id="KAK7068450.1"/>
    </source>
</evidence>
<comment type="caution">
    <text evidence="2">The sequence shown here is derived from an EMBL/GenBank/DDBJ whole genome shotgun (WGS) entry which is preliminary data.</text>
</comment>
<gene>
    <name evidence="2" type="ORF">SK128_027716</name>
</gene>
<organism evidence="2 3">
    <name type="scientific">Halocaridina rubra</name>
    <name type="common">Hawaiian red shrimp</name>
    <dbReference type="NCBI Taxonomy" id="373956"/>
    <lineage>
        <taxon>Eukaryota</taxon>
        <taxon>Metazoa</taxon>
        <taxon>Ecdysozoa</taxon>
        <taxon>Arthropoda</taxon>
        <taxon>Crustacea</taxon>
        <taxon>Multicrustacea</taxon>
        <taxon>Malacostraca</taxon>
        <taxon>Eumalacostraca</taxon>
        <taxon>Eucarida</taxon>
        <taxon>Decapoda</taxon>
        <taxon>Pleocyemata</taxon>
        <taxon>Caridea</taxon>
        <taxon>Atyoidea</taxon>
        <taxon>Atyidae</taxon>
        <taxon>Halocaridina</taxon>
    </lineage>
</organism>
<reference evidence="2 3" key="1">
    <citation type="submission" date="2023-11" db="EMBL/GenBank/DDBJ databases">
        <title>Halocaridina rubra genome assembly.</title>
        <authorList>
            <person name="Smith C."/>
        </authorList>
    </citation>
    <scope>NUCLEOTIDE SEQUENCE [LARGE SCALE GENOMIC DNA]</scope>
    <source>
        <strain evidence="2">EP-1</strain>
        <tissue evidence="2">Whole</tissue>
    </source>
</reference>
<evidence type="ECO:0000313" key="3">
    <source>
        <dbReference type="Proteomes" id="UP001381693"/>
    </source>
</evidence>
<sequence length="92" mass="10272">MSSRQEMIDDWETKTGLEKILIMVCFGLCISLLGFIVGVAALKSTEHDNLRQISFLKDKLEDCRSLIPSSTTVTSALLPFTYTPRPNSGYID</sequence>
<dbReference type="Proteomes" id="UP001381693">
    <property type="component" value="Unassembled WGS sequence"/>
</dbReference>
<dbReference type="AlphaFoldDB" id="A0AAN8WY35"/>
<feature type="transmembrane region" description="Helical" evidence="1">
    <location>
        <begin position="20"/>
        <end position="42"/>
    </location>
</feature>
<keyword evidence="1" id="KW-1133">Transmembrane helix</keyword>
<protein>
    <submittedName>
        <fullName evidence="2">Uncharacterized protein</fullName>
    </submittedName>
</protein>
<evidence type="ECO:0000256" key="1">
    <source>
        <dbReference type="SAM" id="Phobius"/>
    </source>
</evidence>
<keyword evidence="1" id="KW-0812">Transmembrane</keyword>
<proteinExistence type="predicted"/>
<accession>A0AAN8WY35</accession>
<keyword evidence="3" id="KW-1185">Reference proteome</keyword>
<dbReference type="EMBL" id="JAXCGZ010017243">
    <property type="protein sequence ID" value="KAK7068450.1"/>
    <property type="molecule type" value="Genomic_DNA"/>
</dbReference>
<keyword evidence="1" id="KW-0472">Membrane</keyword>